<evidence type="ECO:0000313" key="3">
    <source>
        <dbReference type="EMBL" id="MPR27129.1"/>
    </source>
</evidence>
<sequence>MHPAEEIAAFGKLNKEEGISPEEIAARFGISRMTVRRRLALADLSPRILEELRQDNMSLEQAQALTITHDHDRQEAAWFGAQHSWNREPRHLKRRLSEERLNPTDKISHFIREEYLAAGGAFESDLFATKEQVYLIDKELAYTLAEKKLEALRETIAAEGWKWVTPDFPYSTSNQYGRMYPQKVEHSAEDQAKLEELSGEHDRLAAQLEEHDLYGDEEAEDLTPQQQEIVTSYNKVNSAIEAIQDREEAFTDEQKAEAGAVVTLDHVGEIKIERGLIAPQDRAANETKAKAATTAKQIDGDTTEPEVEIETNTLSAALTEDLTAHRSSRRRACQAPRRGNPRHDL</sequence>
<proteinExistence type="predicted"/>
<organism evidence="3 4">
    <name type="scientific">Microvirga tunisiensis</name>
    <dbReference type="NCBI Taxonomy" id="2108360"/>
    <lineage>
        <taxon>Bacteria</taxon>
        <taxon>Pseudomonadati</taxon>
        <taxon>Pseudomonadota</taxon>
        <taxon>Alphaproteobacteria</taxon>
        <taxon>Hyphomicrobiales</taxon>
        <taxon>Methylobacteriaceae</taxon>
        <taxon>Microvirga</taxon>
    </lineage>
</organism>
<dbReference type="PANTHER" id="PTHR33375:SF7">
    <property type="entry name" value="CHROMOSOME 2-PARTITIONING PROTEIN PARB-RELATED"/>
    <property type="match status" value="1"/>
</dbReference>
<comment type="caution">
    <text evidence="3">The sequence shown here is derived from an EMBL/GenBank/DDBJ whole genome shotgun (WGS) entry which is preliminary data.</text>
</comment>
<dbReference type="Gene3D" id="1.10.10.2830">
    <property type="match status" value="1"/>
</dbReference>
<evidence type="ECO:0000256" key="1">
    <source>
        <dbReference type="SAM" id="MobiDB-lite"/>
    </source>
</evidence>
<evidence type="ECO:0000259" key="2">
    <source>
        <dbReference type="Pfam" id="PF17762"/>
    </source>
</evidence>
<dbReference type="InterPro" id="IPR050336">
    <property type="entry name" value="Chromosome_partition/occlusion"/>
</dbReference>
<dbReference type="Pfam" id="PF17762">
    <property type="entry name" value="HTH_ParB"/>
    <property type="match status" value="1"/>
</dbReference>
<protein>
    <submittedName>
        <fullName evidence="3">HTH domain-containing protein</fullName>
    </submittedName>
</protein>
<dbReference type="PANTHER" id="PTHR33375">
    <property type="entry name" value="CHROMOSOME-PARTITIONING PROTEIN PARB-RELATED"/>
    <property type="match status" value="1"/>
</dbReference>
<gene>
    <name evidence="3" type="ORF">FS320_18385</name>
</gene>
<dbReference type="OrthoDB" id="9813122at2"/>
<dbReference type="InterPro" id="IPR041468">
    <property type="entry name" value="HTH_ParB/Spo0J"/>
</dbReference>
<reference evidence="3 4" key="1">
    <citation type="journal article" date="2019" name="Syst. Appl. Microbiol.">
        <title>Microvirga tunisiensis sp. nov., a root nodule symbiotic bacterium isolated from Lupinus micranthus and L. luteus grown in Northern Tunisia.</title>
        <authorList>
            <person name="Msaddak A."/>
            <person name="Rejili M."/>
            <person name="Duran D."/>
            <person name="Mars M."/>
            <person name="Palacios J.M."/>
            <person name="Ruiz-Argueso T."/>
            <person name="Rey L."/>
            <person name="Imperial J."/>
        </authorList>
    </citation>
    <scope>NUCLEOTIDE SEQUENCE [LARGE SCALE GENOMIC DNA]</scope>
    <source>
        <strain evidence="3 4">Lmie10</strain>
    </source>
</reference>
<feature type="region of interest" description="Disordered" evidence="1">
    <location>
        <begin position="316"/>
        <end position="345"/>
    </location>
</feature>
<dbReference type="GO" id="GO:0007059">
    <property type="term" value="P:chromosome segregation"/>
    <property type="evidence" value="ECO:0007669"/>
    <property type="project" value="TreeGrafter"/>
</dbReference>
<dbReference type="SUPFAM" id="SSF109709">
    <property type="entry name" value="KorB DNA-binding domain-like"/>
    <property type="match status" value="1"/>
</dbReference>
<feature type="domain" description="ParB/Spo0J HTH" evidence="2">
    <location>
        <begin position="2"/>
        <end position="77"/>
    </location>
</feature>
<evidence type="ECO:0000313" key="4">
    <source>
        <dbReference type="Proteomes" id="UP000403266"/>
    </source>
</evidence>
<dbReference type="Proteomes" id="UP000403266">
    <property type="component" value="Unassembled WGS sequence"/>
</dbReference>
<name>A0A5N7ML12_9HYPH</name>
<dbReference type="GO" id="GO:0005694">
    <property type="term" value="C:chromosome"/>
    <property type="evidence" value="ECO:0007669"/>
    <property type="project" value="TreeGrafter"/>
</dbReference>
<dbReference type="AlphaFoldDB" id="A0A5N7ML12"/>
<accession>A0A5N7ML12</accession>
<dbReference type="RefSeq" id="WP_152713274.1">
    <property type="nucleotide sequence ID" value="NZ_VOSJ01000074.1"/>
</dbReference>
<keyword evidence="4" id="KW-1185">Reference proteome</keyword>
<dbReference type="EMBL" id="VOSK01000074">
    <property type="protein sequence ID" value="MPR27129.1"/>
    <property type="molecule type" value="Genomic_DNA"/>
</dbReference>